<proteinExistence type="predicted"/>
<protein>
    <submittedName>
        <fullName evidence="2">Uncharacterized protein</fullName>
    </submittedName>
</protein>
<gene>
    <name evidence="2" type="ORF">Thiowin_00779</name>
</gene>
<feature type="transmembrane region" description="Helical" evidence="1">
    <location>
        <begin position="53"/>
        <end position="77"/>
    </location>
</feature>
<feature type="transmembrane region" description="Helical" evidence="1">
    <location>
        <begin position="83"/>
        <end position="105"/>
    </location>
</feature>
<keyword evidence="3" id="KW-1185">Reference proteome</keyword>
<organism evidence="2 3">
    <name type="scientific">Thiorhodovibrio winogradskyi</name>
    <dbReference type="NCBI Taxonomy" id="77007"/>
    <lineage>
        <taxon>Bacteria</taxon>
        <taxon>Pseudomonadati</taxon>
        <taxon>Pseudomonadota</taxon>
        <taxon>Gammaproteobacteria</taxon>
        <taxon>Chromatiales</taxon>
        <taxon>Chromatiaceae</taxon>
        <taxon>Thiorhodovibrio</taxon>
    </lineage>
</organism>
<reference evidence="2 3" key="1">
    <citation type="journal article" date="2023" name="Microorganisms">
        <title>Thiorhodovibrio frisius and Trv. litoralis spp. nov., Two Novel Members from a Clade of Fastidious Purple Sulfur Bacteria That Exhibit Unique Red-Shifted Light-Harvesting Capabilities.</title>
        <authorList>
            <person name="Methner A."/>
            <person name="Kuzyk S.B."/>
            <person name="Petersen J."/>
            <person name="Bauer S."/>
            <person name="Brinkmann H."/>
            <person name="Sichau K."/>
            <person name="Wanner G."/>
            <person name="Wolf J."/>
            <person name="Neumann-Schaal M."/>
            <person name="Henke P."/>
            <person name="Tank M."/>
            <person name="Sproer C."/>
            <person name="Bunk B."/>
            <person name="Overmann J."/>
        </authorList>
    </citation>
    <scope>NUCLEOTIDE SEQUENCE [LARGE SCALE GENOMIC DNA]</scope>
    <source>
        <strain evidence="2 3">DSM 6702</strain>
    </source>
</reference>
<name>A0ABZ0S453_9GAMM</name>
<keyword evidence="1" id="KW-1133">Transmembrane helix</keyword>
<sequence>MSVLAILHFFIDLCLLRRAPQDLPASSVIFALVVVAGTLGSMLLALSAGEKALVGFLQGLLDIAFMAALLHVILRLVDKPARFLQTATALIGADTLIGLVALLPLSLAAGADETSGLLVLAGFLFMGLVVWGVLASAHILRHAFEIPLMQGVFLAIAYDVLAFFVIGGLTQGLS</sequence>
<accession>A0ABZ0S453</accession>
<evidence type="ECO:0000313" key="2">
    <source>
        <dbReference type="EMBL" id="WPL15860.1"/>
    </source>
</evidence>
<keyword evidence="1" id="KW-0812">Transmembrane</keyword>
<feature type="transmembrane region" description="Helical" evidence="1">
    <location>
        <begin position="146"/>
        <end position="169"/>
    </location>
</feature>
<evidence type="ECO:0000313" key="3">
    <source>
        <dbReference type="Proteomes" id="UP001432180"/>
    </source>
</evidence>
<dbReference type="Proteomes" id="UP001432180">
    <property type="component" value="Chromosome"/>
</dbReference>
<feature type="transmembrane region" description="Helical" evidence="1">
    <location>
        <begin position="117"/>
        <end position="140"/>
    </location>
</feature>
<dbReference type="EMBL" id="CP121472">
    <property type="protein sequence ID" value="WPL15860.1"/>
    <property type="molecule type" value="Genomic_DNA"/>
</dbReference>
<keyword evidence="1" id="KW-0472">Membrane</keyword>
<evidence type="ECO:0000256" key="1">
    <source>
        <dbReference type="SAM" id="Phobius"/>
    </source>
</evidence>
<feature type="transmembrane region" description="Helical" evidence="1">
    <location>
        <begin position="28"/>
        <end position="46"/>
    </location>
</feature>